<feature type="non-terminal residue" evidence="1">
    <location>
        <position position="71"/>
    </location>
</feature>
<protein>
    <submittedName>
        <fullName evidence="1">Uncharacterized protein</fullName>
    </submittedName>
</protein>
<organism evidence="1">
    <name type="scientific">marine sediment metagenome</name>
    <dbReference type="NCBI Taxonomy" id="412755"/>
    <lineage>
        <taxon>unclassified sequences</taxon>
        <taxon>metagenomes</taxon>
        <taxon>ecological metagenomes</taxon>
    </lineage>
</organism>
<dbReference type="EMBL" id="BARW01011061">
    <property type="protein sequence ID" value="GAI83719.1"/>
    <property type="molecule type" value="Genomic_DNA"/>
</dbReference>
<reference evidence="1" key="1">
    <citation type="journal article" date="2014" name="Front. Microbiol.">
        <title>High frequency of phylogenetically diverse reductive dehalogenase-homologous genes in deep subseafloor sedimentary metagenomes.</title>
        <authorList>
            <person name="Kawai M."/>
            <person name="Futagami T."/>
            <person name="Toyoda A."/>
            <person name="Takaki Y."/>
            <person name="Nishi S."/>
            <person name="Hori S."/>
            <person name="Arai W."/>
            <person name="Tsubouchi T."/>
            <person name="Morono Y."/>
            <person name="Uchiyama I."/>
            <person name="Ito T."/>
            <person name="Fujiyama A."/>
            <person name="Inagaki F."/>
            <person name="Takami H."/>
        </authorList>
    </citation>
    <scope>NUCLEOTIDE SEQUENCE</scope>
    <source>
        <strain evidence="1">Expedition CK06-06</strain>
    </source>
</reference>
<accession>X1TUJ5</accession>
<comment type="caution">
    <text evidence="1">The sequence shown here is derived from an EMBL/GenBank/DDBJ whole genome shotgun (WGS) entry which is preliminary data.</text>
</comment>
<dbReference type="AlphaFoldDB" id="X1TUJ5"/>
<name>X1TUJ5_9ZZZZ</name>
<proteinExistence type="predicted"/>
<gene>
    <name evidence="1" type="ORF">S12H4_21496</name>
</gene>
<evidence type="ECO:0000313" key="1">
    <source>
        <dbReference type="EMBL" id="GAI83719.1"/>
    </source>
</evidence>
<sequence>MLKCVDQSQREEINQRIRTLEEQQHKLLTPQVLKKAVELYRTNPKEVFFTRQLCKEVGKSPNIAESAFHWL</sequence>